<dbReference type="KEGG" id="ril:CRIB_1855"/>
<name>A0A1V1I2J0_9FIRM</name>
<organism evidence="5 6">
    <name type="scientific">Romboutsia ilealis</name>
    <dbReference type="NCBI Taxonomy" id="1115758"/>
    <lineage>
        <taxon>Bacteria</taxon>
        <taxon>Bacillati</taxon>
        <taxon>Bacillota</taxon>
        <taxon>Clostridia</taxon>
        <taxon>Peptostreptococcales</taxon>
        <taxon>Peptostreptococcaceae</taxon>
        <taxon>Romboutsia</taxon>
    </lineage>
</organism>
<evidence type="ECO:0000256" key="2">
    <source>
        <dbReference type="ARBA" id="ARBA00022741"/>
    </source>
</evidence>
<dbReference type="InterPro" id="IPR020568">
    <property type="entry name" value="Ribosomal_Su5_D2-typ_SF"/>
</dbReference>
<dbReference type="Proteomes" id="UP000245622">
    <property type="component" value="Chromosome 1"/>
</dbReference>
<dbReference type="InterPro" id="IPR045006">
    <property type="entry name" value="CHLI-like"/>
</dbReference>
<dbReference type="InterPro" id="IPR000523">
    <property type="entry name" value="Mg_chelatse_chII-like_cat_dom"/>
</dbReference>
<dbReference type="InterPro" id="IPR014721">
    <property type="entry name" value="Ribsml_uS5_D2-typ_fold_subgr"/>
</dbReference>
<gene>
    <name evidence="5" type="ORF">CRIB_1855</name>
</gene>
<dbReference type="InterPro" id="IPR003593">
    <property type="entry name" value="AAA+_ATPase"/>
</dbReference>
<dbReference type="Pfam" id="PF01078">
    <property type="entry name" value="Mg_chelatase"/>
    <property type="match status" value="1"/>
</dbReference>
<dbReference type="Gene3D" id="3.30.230.10">
    <property type="match status" value="1"/>
</dbReference>
<evidence type="ECO:0000259" key="4">
    <source>
        <dbReference type="SMART" id="SM00382"/>
    </source>
</evidence>
<dbReference type="RefSeq" id="WP_180701978.1">
    <property type="nucleotide sequence ID" value="NZ_JAVSGX010000073.1"/>
</dbReference>
<dbReference type="GO" id="GO:0003677">
    <property type="term" value="F:DNA binding"/>
    <property type="evidence" value="ECO:0007669"/>
    <property type="project" value="InterPro"/>
</dbReference>
<reference evidence="5 6" key="1">
    <citation type="submission" date="2014-04" db="EMBL/GenBank/DDBJ databases">
        <authorList>
            <person name="Hornung B.V."/>
        </authorList>
    </citation>
    <scope>NUCLEOTIDE SEQUENCE [LARGE SCALE GENOMIC DNA]</scope>
    <source>
        <strain evidence="5 6">CRIB</strain>
    </source>
</reference>
<dbReference type="Gene3D" id="3.40.50.300">
    <property type="entry name" value="P-loop containing nucleotide triphosphate hydrolases"/>
    <property type="match status" value="1"/>
</dbReference>
<proteinExistence type="inferred from homology"/>
<dbReference type="InterPro" id="IPR001208">
    <property type="entry name" value="MCM_dom"/>
</dbReference>
<evidence type="ECO:0000313" key="6">
    <source>
        <dbReference type="Proteomes" id="UP000245622"/>
    </source>
</evidence>
<accession>A0A1V1I2J0</accession>
<evidence type="ECO:0000256" key="3">
    <source>
        <dbReference type="ARBA" id="ARBA00022840"/>
    </source>
</evidence>
<evidence type="ECO:0000313" key="5">
    <source>
        <dbReference type="EMBL" id="CED94461.1"/>
    </source>
</evidence>
<dbReference type="GO" id="GO:0005524">
    <property type="term" value="F:ATP binding"/>
    <property type="evidence" value="ECO:0007669"/>
    <property type="project" value="UniProtKB-KW"/>
</dbReference>
<dbReference type="Pfam" id="PF13541">
    <property type="entry name" value="ChlI"/>
    <property type="match status" value="1"/>
</dbReference>
<dbReference type="GeneID" id="82205881"/>
<dbReference type="PRINTS" id="PR01657">
    <property type="entry name" value="MCMFAMILY"/>
</dbReference>
<keyword evidence="6" id="KW-1185">Reference proteome</keyword>
<dbReference type="InterPro" id="IPR004482">
    <property type="entry name" value="Mg_chelat-rel"/>
</dbReference>
<dbReference type="InterPro" id="IPR025158">
    <property type="entry name" value="Mg_chelat-rel_C"/>
</dbReference>
<dbReference type="InterPro" id="IPR027417">
    <property type="entry name" value="P-loop_NTPase"/>
</dbReference>
<dbReference type="EMBL" id="LN555523">
    <property type="protein sequence ID" value="CED94461.1"/>
    <property type="molecule type" value="Genomic_DNA"/>
</dbReference>
<feature type="domain" description="AAA+ ATPase" evidence="4">
    <location>
        <begin position="217"/>
        <end position="399"/>
    </location>
</feature>
<protein>
    <submittedName>
        <fullName evidence="5">Competence protein ComM</fullName>
    </submittedName>
</protein>
<dbReference type="AlphaFoldDB" id="A0A1V1I2J0"/>
<evidence type="ECO:0000256" key="1">
    <source>
        <dbReference type="ARBA" id="ARBA00006354"/>
    </source>
</evidence>
<dbReference type="Pfam" id="PF13335">
    <property type="entry name" value="Mg_chelatase_C"/>
    <property type="match status" value="1"/>
</dbReference>
<dbReference type="SMART" id="SM00382">
    <property type="entry name" value="AAA"/>
    <property type="match status" value="1"/>
</dbReference>
<keyword evidence="2" id="KW-0547">Nucleotide-binding</keyword>
<dbReference type="NCBIfam" id="TIGR00368">
    <property type="entry name" value="YifB family Mg chelatase-like AAA ATPase"/>
    <property type="match status" value="1"/>
</dbReference>
<dbReference type="SUPFAM" id="SSF52540">
    <property type="entry name" value="P-loop containing nucleoside triphosphate hydrolases"/>
    <property type="match status" value="1"/>
</dbReference>
<sequence length="512" mass="58500">MLSIINSSNLIGINGHLIKIEIDISNGIPSFNIVGLASTEIKESRERVKSAIINSGYRFPNSRIVVNLSPADMKKEGSFLDLAISIGILREFIRKDNVYLDESMFIGELSLDGKLQKVRGILPIIIGAKECNIKRLFLPYDNFLEGLFVDEIEIIPVKSLNQCIEFLNGSLDICKESIIADININKKEKCQNEYEEDFCDVSGNYFVKRSAEIAAAGNHNMLMIGPPGSGKTMIAKRIRTILPDINKEEMIEISKIYSSIGLIDNQKGIIDKRPFRSPHHTSTKQAMIGGGVDARPGEVVLAHRGVLFLDEIAEFDRKILETLRQPIEDKFINISRIKYNFEYPCNFLLVGAMNPCPCGYHMSETECRCKTYEIDRYINKISGPLLDRFDLFVEVNSIPYKEFINTKSETSHDIRKRVQSARYIQQTRFKNHDIKTNDEMNSSMVNEYCKLNDEGLNTINIIFNKYKLSNRSYTKLLKVARTIADLDEENIIQSNHIIEAFSFRKAYYKYFE</sequence>
<comment type="similarity">
    <text evidence="1">Belongs to the Mg-chelatase subunits D/I family. ComM subfamily.</text>
</comment>
<keyword evidence="3" id="KW-0067">ATP-binding</keyword>
<dbReference type="PANTHER" id="PTHR32039">
    <property type="entry name" value="MAGNESIUM-CHELATASE SUBUNIT CHLI"/>
    <property type="match status" value="1"/>
</dbReference>
<dbReference type="SUPFAM" id="SSF54211">
    <property type="entry name" value="Ribosomal protein S5 domain 2-like"/>
    <property type="match status" value="1"/>
</dbReference>
<dbReference type="PANTHER" id="PTHR32039:SF7">
    <property type="entry name" value="COMPETENCE PROTEIN COMM"/>
    <property type="match status" value="1"/>
</dbReference>